<dbReference type="InterPro" id="IPR035965">
    <property type="entry name" value="PAS-like_dom_sf"/>
</dbReference>
<keyword evidence="4" id="KW-1185">Reference proteome</keyword>
<dbReference type="Gene3D" id="3.30.450.40">
    <property type="match status" value="1"/>
</dbReference>
<reference evidence="4" key="1">
    <citation type="journal article" date="2019" name="Int. J. Syst. Evol. Microbiol.">
        <title>The Global Catalogue of Microorganisms (GCM) 10K type strain sequencing project: providing services to taxonomists for standard genome sequencing and annotation.</title>
        <authorList>
            <consortium name="The Broad Institute Genomics Platform"/>
            <consortium name="The Broad Institute Genome Sequencing Center for Infectious Disease"/>
            <person name="Wu L."/>
            <person name="Ma J."/>
        </authorList>
    </citation>
    <scope>NUCLEOTIDE SEQUENCE [LARGE SCALE GENOMIC DNA]</scope>
    <source>
        <strain evidence="4">JCM 16904</strain>
    </source>
</reference>
<dbReference type="InterPro" id="IPR001932">
    <property type="entry name" value="PPM-type_phosphatase-like_dom"/>
</dbReference>
<dbReference type="Pfam" id="PF07228">
    <property type="entry name" value="SpoIIE"/>
    <property type="match status" value="1"/>
</dbReference>
<dbReference type="InterPro" id="IPR036457">
    <property type="entry name" value="PPM-type-like_dom_sf"/>
</dbReference>
<dbReference type="InterPro" id="IPR013656">
    <property type="entry name" value="PAS_4"/>
</dbReference>
<dbReference type="SMART" id="SM00331">
    <property type="entry name" value="PP2C_SIG"/>
    <property type="match status" value="1"/>
</dbReference>
<dbReference type="Proteomes" id="UP001500902">
    <property type="component" value="Unassembled WGS sequence"/>
</dbReference>
<evidence type="ECO:0000256" key="1">
    <source>
        <dbReference type="ARBA" id="ARBA00022801"/>
    </source>
</evidence>
<dbReference type="EMBL" id="BAAAZP010000078">
    <property type="protein sequence ID" value="GAA3672752.1"/>
    <property type="molecule type" value="Genomic_DNA"/>
</dbReference>
<dbReference type="PANTHER" id="PTHR43156:SF2">
    <property type="entry name" value="STAGE II SPORULATION PROTEIN E"/>
    <property type="match status" value="1"/>
</dbReference>
<proteinExistence type="predicted"/>
<keyword evidence="1" id="KW-0378">Hydrolase</keyword>
<feature type="domain" description="PAS" evidence="2">
    <location>
        <begin position="195"/>
        <end position="232"/>
    </location>
</feature>
<dbReference type="RefSeq" id="WP_344880129.1">
    <property type="nucleotide sequence ID" value="NZ_BAAAZP010000078.1"/>
</dbReference>
<organism evidence="3 4">
    <name type="scientific">Nonomuraea antimicrobica</name>
    <dbReference type="NCBI Taxonomy" id="561173"/>
    <lineage>
        <taxon>Bacteria</taxon>
        <taxon>Bacillati</taxon>
        <taxon>Actinomycetota</taxon>
        <taxon>Actinomycetes</taxon>
        <taxon>Streptosporangiales</taxon>
        <taxon>Streptosporangiaceae</taxon>
        <taxon>Nonomuraea</taxon>
    </lineage>
</organism>
<dbReference type="PROSITE" id="PS50112">
    <property type="entry name" value="PAS"/>
    <property type="match status" value="1"/>
</dbReference>
<evidence type="ECO:0000313" key="4">
    <source>
        <dbReference type="Proteomes" id="UP001500902"/>
    </source>
</evidence>
<gene>
    <name evidence="3" type="ORF">GCM10022224_041280</name>
</gene>
<accession>A0ABP7C0R1</accession>
<name>A0ABP7C0R1_9ACTN</name>
<comment type="caution">
    <text evidence="3">The sequence shown here is derived from an EMBL/GenBank/DDBJ whole genome shotgun (WGS) entry which is preliminary data.</text>
</comment>
<dbReference type="Gene3D" id="3.30.450.20">
    <property type="entry name" value="PAS domain"/>
    <property type="match status" value="1"/>
</dbReference>
<evidence type="ECO:0000313" key="3">
    <source>
        <dbReference type="EMBL" id="GAA3672752.1"/>
    </source>
</evidence>
<dbReference type="InterPro" id="IPR000014">
    <property type="entry name" value="PAS"/>
</dbReference>
<dbReference type="Pfam" id="PF13185">
    <property type="entry name" value="GAF_2"/>
    <property type="match status" value="1"/>
</dbReference>
<dbReference type="Pfam" id="PF08448">
    <property type="entry name" value="PAS_4"/>
    <property type="match status" value="1"/>
</dbReference>
<evidence type="ECO:0000259" key="2">
    <source>
        <dbReference type="PROSITE" id="PS50112"/>
    </source>
</evidence>
<sequence length="713" mass="76821">MAQPRDSEESEGAANASSRLDDLLIEAVFGARAHLGVVYVLNGSGQLMKMESAIGIPVSLARTWARVRVNDSIPVAVSVREQRLIWLSDRVAMAREFPVAALSLPYHFALATAPISTGDAVWGGFVMGWPTGGESELSQRRLDVITDICARMGGLLRTASEEGRPIVPRSEPRVLNPARTHGTGEHTGLTALACLNSLPEGYCHLDAHARVTLVTASAAELLGAKPSDLVGRRLSKNLPWLDNPLYEESYRAAVISHQASRFTTRHQDGRRLSFECYPSLPGVTIRITPAGPSQKAAEAAEGAEGGERRPQVIGLHDLVHLASYLARAATAQDVVNLIADHVMPVCGAQAMVILTWDNDRMRVVASRGYTEQGLREFDGRPVVHPVRWARGYDEGRPAFYSTWEEFHQTYPNAVRVDDMGAWVLLPLVAQGQSIGTCVLASDHPRQFSDGERSMFSALGGLITQAFERAWLYDNKHRLAESLQAEQLPRELPELPGLEVAARYVPATPGMDIGGDFYDLIRLSDSTAGAVIGDVQGHDMTAAALMGQVRTAIRAHATAGADPGEVLAHTNRLLTELATDRFTSCLYVSFDLLRRTVSLSSAGHLPPVLGLPNAPAEVIDVTSGLLLGIDSDAEYVTTDLNVPLGAVMALYTDGLVERPGVDLGEAITALAGRFAPVPGESLSDLAESLIRPTADRHRSDDLALLLLRTGPTLP</sequence>
<dbReference type="InterPro" id="IPR029016">
    <property type="entry name" value="GAF-like_dom_sf"/>
</dbReference>
<dbReference type="SUPFAM" id="SSF55781">
    <property type="entry name" value="GAF domain-like"/>
    <property type="match status" value="1"/>
</dbReference>
<protein>
    <submittedName>
        <fullName evidence="3">SpoIIE family protein phosphatase</fullName>
    </submittedName>
</protein>
<dbReference type="PANTHER" id="PTHR43156">
    <property type="entry name" value="STAGE II SPORULATION PROTEIN E-RELATED"/>
    <property type="match status" value="1"/>
</dbReference>
<dbReference type="CDD" id="cd00130">
    <property type="entry name" value="PAS"/>
    <property type="match status" value="1"/>
</dbReference>
<dbReference type="InterPro" id="IPR003018">
    <property type="entry name" value="GAF"/>
</dbReference>
<dbReference type="InterPro" id="IPR052016">
    <property type="entry name" value="Bact_Sigma-Reg"/>
</dbReference>
<dbReference type="SMART" id="SM00091">
    <property type="entry name" value="PAS"/>
    <property type="match status" value="1"/>
</dbReference>
<dbReference type="Gene3D" id="3.60.40.10">
    <property type="entry name" value="PPM-type phosphatase domain"/>
    <property type="match status" value="1"/>
</dbReference>
<dbReference type="SUPFAM" id="SSF55785">
    <property type="entry name" value="PYP-like sensor domain (PAS domain)"/>
    <property type="match status" value="1"/>
</dbReference>